<keyword evidence="1" id="KW-0479">Metal-binding</keyword>
<gene>
    <name evidence="3" type="ORF">PFISCL1PPCAC_21428</name>
</gene>
<sequence>EQCGVEFCNESYLKVHLRNHHGVKPALRALSHKHSETYLELFKLNEYKEEQKIKRGGKASDAHMEGTESYSLSHLHAETPSGSCTLNEKRRMFVCGSTLAEWNQKERSFGDKDSLSRVRRIEKAIV</sequence>
<dbReference type="Proteomes" id="UP001432322">
    <property type="component" value="Unassembled WGS sequence"/>
</dbReference>
<protein>
    <recommendedName>
        <fullName evidence="2">C2H2-type domain-containing protein</fullName>
    </recommendedName>
</protein>
<feature type="non-terminal residue" evidence="3">
    <location>
        <position position="1"/>
    </location>
</feature>
<evidence type="ECO:0000256" key="1">
    <source>
        <dbReference type="PROSITE-ProRule" id="PRU00042"/>
    </source>
</evidence>
<dbReference type="PROSITE" id="PS50157">
    <property type="entry name" value="ZINC_FINGER_C2H2_2"/>
    <property type="match status" value="1"/>
</dbReference>
<feature type="domain" description="C2H2-type" evidence="2">
    <location>
        <begin position="1"/>
        <end position="25"/>
    </location>
</feature>
<dbReference type="GO" id="GO:0008270">
    <property type="term" value="F:zinc ion binding"/>
    <property type="evidence" value="ECO:0007669"/>
    <property type="project" value="UniProtKB-KW"/>
</dbReference>
<proteinExistence type="predicted"/>
<organism evidence="3 4">
    <name type="scientific">Pristionchus fissidentatus</name>
    <dbReference type="NCBI Taxonomy" id="1538716"/>
    <lineage>
        <taxon>Eukaryota</taxon>
        <taxon>Metazoa</taxon>
        <taxon>Ecdysozoa</taxon>
        <taxon>Nematoda</taxon>
        <taxon>Chromadorea</taxon>
        <taxon>Rhabditida</taxon>
        <taxon>Rhabditina</taxon>
        <taxon>Diplogasteromorpha</taxon>
        <taxon>Diplogasteroidea</taxon>
        <taxon>Neodiplogasteridae</taxon>
        <taxon>Pristionchus</taxon>
    </lineage>
</organism>
<dbReference type="AlphaFoldDB" id="A0AAV5WDZ0"/>
<name>A0AAV5WDZ0_9BILA</name>
<keyword evidence="4" id="KW-1185">Reference proteome</keyword>
<reference evidence="3" key="1">
    <citation type="submission" date="2023-10" db="EMBL/GenBank/DDBJ databases">
        <title>Genome assembly of Pristionchus species.</title>
        <authorList>
            <person name="Yoshida K."/>
            <person name="Sommer R.J."/>
        </authorList>
    </citation>
    <scope>NUCLEOTIDE SEQUENCE</scope>
    <source>
        <strain evidence="3">RS5133</strain>
    </source>
</reference>
<dbReference type="InterPro" id="IPR013087">
    <property type="entry name" value="Znf_C2H2_type"/>
</dbReference>
<accession>A0AAV5WDZ0</accession>
<evidence type="ECO:0000313" key="3">
    <source>
        <dbReference type="EMBL" id="GMT30131.1"/>
    </source>
</evidence>
<keyword evidence="1" id="KW-0862">Zinc</keyword>
<comment type="caution">
    <text evidence="3">The sequence shown here is derived from an EMBL/GenBank/DDBJ whole genome shotgun (WGS) entry which is preliminary data.</text>
</comment>
<evidence type="ECO:0000313" key="4">
    <source>
        <dbReference type="Proteomes" id="UP001432322"/>
    </source>
</evidence>
<evidence type="ECO:0000259" key="2">
    <source>
        <dbReference type="PROSITE" id="PS50157"/>
    </source>
</evidence>
<dbReference type="EMBL" id="BTSY01000005">
    <property type="protein sequence ID" value="GMT30131.1"/>
    <property type="molecule type" value="Genomic_DNA"/>
</dbReference>
<dbReference type="Gene3D" id="3.30.160.60">
    <property type="entry name" value="Classic Zinc Finger"/>
    <property type="match status" value="1"/>
</dbReference>
<keyword evidence="1" id="KW-0863">Zinc-finger</keyword>